<dbReference type="Proteomes" id="UP000322000">
    <property type="component" value="Chromosome 3"/>
</dbReference>
<dbReference type="InterPro" id="IPR012132">
    <property type="entry name" value="GMC_OxRdtase"/>
</dbReference>
<dbReference type="InParanoid" id="A0A7E5VA23"/>
<feature type="binding site" evidence="5">
    <location>
        <begin position="550"/>
        <end position="551"/>
    </location>
    <ligand>
        <name>FAD</name>
        <dbReference type="ChEBI" id="CHEBI:57692"/>
    </ligand>
</feature>
<keyword evidence="3" id="KW-0285">Flavoprotein</keyword>
<dbReference type="OrthoDB" id="269227at2759"/>
<name>A0A7E5VA23_TRINI</name>
<dbReference type="KEGG" id="tnl:113492054"/>
<dbReference type="AlphaFoldDB" id="A0A7E5VA23"/>
<reference evidence="8" key="1">
    <citation type="submission" date="2025-08" db="UniProtKB">
        <authorList>
            <consortium name="RefSeq"/>
        </authorList>
    </citation>
    <scope>IDENTIFICATION</scope>
</reference>
<dbReference type="Pfam" id="PF00732">
    <property type="entry name" value="GMC_oxred_N"/>
    <property type="match status" value="1"/>
</dbReference>
<proteinExistence type="inferred from homology"/>
<dbReference type="InterPro" id="IPR036188">
    <property type="entry name" value="FAD/NAD-bd_sf"/>
</dbReference>
<evidence type="ECO:0000256" key="5">
    <source>
        <dbReference type="PIRSR" id="PIRSR000137-2"/>
    </source>
</evidence>
<gene>
    <name evidence="8" type="primary">LOC113492054</name>
</gene>
<dbReference type="PIRSF" id="PIRSF000137">
    <property type="entry name" value="Alcohol_oxidase"/>
    <property type="match status" value="1"/>
</dbReference>
<dbReference type="PROSITE" id="PS00624">
    <property type="entry name" value="GMC_OXRED_2"/>
    <property type="match status" value="1"/>
</dbReference>
<feature type="domain" description="Glucose-methanol-choline oxidoreductase N-terminal" evidence="6">
    <location>
        <begin position="313"/>
        <end position="327"/>
    </location>
</feature>
<dbReference type="PANTHER" id="PTHR11552:SF147">
    <property type="entry name" value="CHOLINE DEHYDROGENASE, MITOCHONDRIAL"/>
    <property type="match status" value="1"/>
</dbReference>
<evidence type="ECO:0000259" key="6">
    <source>
        <dbReference type="PROSITE" id="PS00624"/>
    </source>
</evidence>
<dbReference type="SUPFAM" id="SSF54373">
    <property type="entry name" value="FAD-linked reductases, C-terminal domain"/>
    <property type="match status" value="1"/>
</dbReference>
<dbReference type="GO" id="GO:0050660">
    <property type="term" value="F:flavin adenine dinucleotide binding"/>
    <property type="evidence" value="ECO:0007669"/>
    <property type="project" value="InterPro"/>
</dbReference>
<dbReference type="SUPFAM" id="SSF51905">
    <property type="entry name" value="FAD/NAD(P)-binding domain"/>
    <property type="match status" value="1"/>
</dbReference>
<dbReference type="RefSeq" id="XP_026725138.1">
    <property type="nucleotide sequence ID" value="XM_026869337.1"/>
</dbReference>
<dbReference type="Pfam" id="PF05199">
    <property type="entry name" value="GMC_oxred_C"/>
    <property type="match status" value="1"/>
</dbReference>
<dbReference type="Gene3D" id="3.30.560.10">
    <property type="entry name" value="Glucose Oxidase, domain 3"/>
    <property type="match status" value="1"/>
</dbReference>
<dbReference type="PANTHER" id="PTHR11552">
    <property type="entry name" value="GLUCOSE-METHANOL-CHOLINE GMC OXIDOREDUCTASE"/>
    <property type="match status" value="1"/>
</dbReference>
<dbReference type="GeneID" id="113492054"/>
<keyword evidence="7" id="KW-1185">Reference proteome</keyword>
<evidence type="ECO:0000256" key="2">
    <source>
        <dbReference type="ARBA" id="ARBA00010790"/>
    </source>
</evidence>
<evidence type="ECO:0000313" key="8">
    <source>
        <dbReference type="RefSeq" id="XP_026725138.1"/>
    </source>
</evidence>
<evidence type="ECO:0000256" key="3">
    <source>
        <dbReference type="ARBA" id="ARBA00022630"/>
    </source>
</evidence>
<protein>
    <submittedName>
        <fullName evidence="8">Glucose dehydrogenase [FAD, quinone]-like</fullName>
    </submittedName>
</protein>
<dbReference type="Gene3D" id="3.50.50.60">
    <property type="entry name" value="FAD/NAD(P)-binding domain"/>
    <property type="match status" value="1"/>
</dbReference>
<dbReference type="InterPro" id="IPR000172">
    <property type="entry name" value="GMC_OxRdtase_N"/>
</dbReference>
<dbReference type="GO" id="GO:0016614">
    <property type="term" value="F:oxidoreductase activity, acting on CH-OH group of donors"/>
    <property type="evidence" value="ECO:0007669"/>
    <property type="project" value="InterPro"/>
</dbReference>
<evidence type="ECO:0000313" key="7">
    <source>
        <dbReference type="Proteomes" id="UP000322000"/>
    </source>
</evidence>
<comment type="cofactor">
    <cofactor evidence="1 5">
        <name>FAD</name>
        <dbReference type="ChEBI" id="CHEBI:57692"/>
    </cofactor>
</comment>
<dbReference type="InterPro" id="IPR007867">
    <property type="entry name" value="GMC_OxRtase_C"/>
</dbReference>
<evidence type="ECO:0000256" key="4">
    <source>
        <dbReference type="ARBA" id="ARBA00022827"/>
    </source>
</evidence>
<comment type="similarity">
    <text evidence="2">Belongs to the GMC oxidoreductase family.</text>
</comment>
<evidence type="ECO:0000256" key="1">
    <source>
        <dbReference type="ARBA" id="ARBA00001974"/>
    </source>
</evidence>
<accession>A0A7E5VA23</accession>
<sequence>MASCFSSAPCLTPTNGAAPQAYAAALQYFAAAQCILTHDLLPEAKLNSKDTFDFIVVGAGSAGSVVANRLSENEKYNVLLVEAGGDAPLESDIPGFEVSLFDTDYDWCYQTVNDGKTSQAIINGTVGWNKGKMFGGSSSINAMYYVRGNDQDYQTWYDQGNEEWSVDEVNRCFRKAENLQDGERLSNPEISEFYGHDGPLNVNKFNSTFNTYLAKVMEAWEEIGFRNVPDLNMENVNTAGYLLSTASGGVRQSTGRGYLMPVGQRSNLKILKHALATKVLINTETKKTEGIEVEQNGQKFIFYASKEVIVSAGSVASPQLLMLSGVGPAEHLTELGITPIVDSPNVGQNLQDHVIAPVLIFADEPNEATLPNTYLNYMNYLVTRGGALAHSDIGTDASAFYSTVEGANYPDSQTILVMYPKKTEGLKEAFSRTFRYNGTVMDSIEDQIKDHGAFLFVYNLLHPHSKGQILLKSSNPHDYPLIYPNYFSDERDVETIVKALKMSSKIVNTEYFKSINAYLGRMDIPECNELELDSDEYWRCVSLNLAATLWHPVRSCQMGTDINNSVVDSRLRVHGVTGLRVVDASVMPATVSGNTNAPTIMIGERGSELILEDNQA</sequence>
<keyword evidence="4 5" id="KW-0274">FAD</keyword>
<organism evidence="7 8">
    <name type="scientific">Trichoplusia ni</name>
    <name type="common">Cabbage looper</name>
    <dbReference type="NCBI Taxonomy" id="7111"/>
    <lineage>
        <taxon>Eukaryota</taxon>
        <taxon>Metazoa</taxon>
        <taxon>Ecdysozoa</taxon>
        <taxon>Arthropoda</taxon>
        <taxon>Hexapoda</taxon>
        <taxon>Insecta</taxon>
        <taxon>Pterygota</taxon>
        <taxon>Neoptera</taxon>
        <taxon>Endopterygota</taxon>
        <taxon>Lepidoptera</taxon>
        <taxon>Glossata</taxon>
        <taxon>Ditrysia</taxon>
        <taxon>Noctuoidea</taxon>
        <taxon>Noctuidae</taxon>
        <taxon>Plusiinae</taxon>
        <taxon>Trichoplusia</taxon>
    </lineage>
</organism>